<dbReference type="InterPro" id="IPR029063">
    <property type="entry name" value="SAM-dependent_MTases_sf"/>
</dbReference>
<dbReference type="GO" id="GO:0031902">
    <property type="term" value="C:late endosome membrane"/>
    <property type="evidence" value="ECO:0007669"/>
    <property type="project" value="TreeGrafter"/>
</dbReference>
<dbReference type="Gene3D" id="3.40.50.150">
    <property type="entry name" value="Vaccinia Virus protein VP39"/>
    <property type="match status" value="1"/>
</dbReference>
<dbReference type="InterPro" id="IPR053202">
    <property type="entry name" value="EGF_Rcpt_Signaling_Reg"/>
</dbReference>
<name>A0A3B0Y871_9ZZZZ</name>
<dbReference type="PANTHER" id="PTHR34009:SF2">
    <property type="entry name" value="PROTEIN STAR"/>
    <property type="match status" value="1"/>
</dbReference>
<reference evidence="2" key="1">
    <citation type="submission" date="2018-06" db="EMBL/GenBank/DDBJ databases">
        <authorList>
            <person name="Zhirakovskaya E."/>
        </authorList>
    </citation>
    <scope>NUCLEOTIDE SEQUENCE</scope>
</reference>
<dbReference type="GO" id="GO:0005789">
    <property type="term" value="C:endoplasmic reticulum membrane"/>
    <property type="evidence" value="ECO:0007669"/>
    <property type="project" value="TreeGrafter"/>
</dbReference>
<dbReference type="GO" id="GO:0005886">
    <property type="term" value="C:plasma membrane"/>
    <property type="evidence" value="ECO:0007669"/>
    <property type="project" value="TreeGrafter"/>
</dbReference>
<dbReference type="Pfam" id="PF05050">
    <property type="entry name" value="Methyltransf_21"/>
    <property type="match status" value="1"/>
</dbReference>
<dbReference type="NCBIfam" id="TIGR01444">
    <property type="entry name" value="fkbM_fam"/>
    <property type="match status" value="1"/>
</dbReference>
<dbReference type="GO" id="GO:0006888">
    <property type="term" value="P:endoplasmic reticulum to Golgi vesicle-mediated transport"/>
    <property type="evidence" value="ECO:0007669"/>
    <property type="project" value="TreeGrafter"/>
</dbReference>
<dbReference type="InterPro" id="IPR006342">
    <property type="entry name" value="FkbM_mtfrase"/>
</dbReference>
<accession>A0A3B0Y871</accession>
<evidence type="ECO:0000313" key="2">
    <source>
        <dbReference type="EMBL" id="VAW71542.1"/>
    </source>
</evidence>
<dbReference type="GO" id="GO:0016197">
    <property type="term" value="P:endosomal transport"/>
    <property type="evidence" value="ECO:0007669"/>
    <property type="project" value="TreeGrafter"/>
</dbReference>
<feature type="domain" description="Methyltransferase FkbM" evidence="1">
    <location>
        <begin position="48"/>
        <end position="232"/>
    </location>
</feature>
<dbReference type="GO" id="GO:0005794">
    <property type="term" value="C:Golgi apparatus"/>
    <property type="evidence" value="ECO:0007669"/>
    <property type="project" value="TreeGrafter"/>
</dbReference>
<protein>
    <recommendedName>
        <fullName evidence="1">Methyltransferase FkbM domain-containing protein</fullName>
    </recommendedName>
</protein>
<gene>
    <name evidence="2" type="ORF">MNBD_GAMMA12-3561</name>
</gene>
<dbReference type="SUPFAM" id="SSF53335">
    <property type="entry name" value="S-adenosyl-L-methionine-dependent methyltransferases"/>
    <property type="match status" value="1"/>
</dbReference>
<organism evidence="2">
    <name type="scientific">hydrothermal vent metagenome</name>
    <dbReference type="NCBI Taxonomy" id="652676"/>
    <lineage>
        <taxon>unclassified sequences</taxon>
        <taxon>metagenomes</taxon>
        <taxon>ecological metagenomes</taxon>
    </lineage>
</organism>
<evidence type="ECO:0000259" key="1">
    <source>
        <dbReference type="Pfam" id="PF05050"/>
    </source>
</evidence>
<sequence>MLAMLKDYIKSKPWLYDFLNSKRPITDDVEIWLDGFTKNNRKPINFIQIGASDGLRWDPFRRFIIRDKWNGIFVEPLPYVFEILKSNYAYRKKQNLKFVNAAISTNDNDHIDIWSYSDDFCNSLSLEGSLFYLRKSSLDKKHVESSLQSFDTIDDKIECFRVKCLSINSLVEEYWGNNQLDIILIDAEGHDDKIVRTIDFKKLNPKAILFESHNLGTRKQEIHDYLSENGYTVSNVGGDSVAIRN</sequence>
<proteinExistence type="predicted"/>
<dbReference type="AlphaFoldDB" id="A0A3B0Y871"/>
<dbReference type="PANTHER" id="PTHR34009">
    <property type="entry name" value="PROTEIN STAR"/>
    <property type="match status" value="1"/>
</dbReference>
<dbReference type="EMBL" id="UOFL01000023">
    <property type="protein sequence ID" value="VAW71542.1"/>
    <property type="molecule type" value="Genomic_DNA"/>
</dbReference>